<keyword evidence="5" id="KW-0393">Immunoglobulin domain</keyword>
<dbReference type="Gene3D" id="2.60.40.10">
    <property type="entry name" value="Immunoglobulins"/>
    <property type="match status" value="1"/>
</dbReference>
<evidence type="ECO:0000256" key="7">
    <source>
        <dbReference type="ARBA" id="ARBA00043266"/>
    </source>
</evidence>
<reference evidence="8" key="2">
    <citation type="submission" date="2025-09" db="UniProtKB">
        <authorList>
            <consortium name="Ensembl"/>
        </authorList>
    </citation>
    <scope>IDENTIFICATION</scope>
</reference>
<accession>A0A8C6GD67</accession>
<dbReference type="SUPFAM" id="SSF48726">
    <property type="entry name" value="Immunoglobulin"/>
    <property type="match status" value="1"/>
</dbReference>
<evidence type="ECO:0000256" key="4">
    <source>
        <dbReference type="ARBA" id="ARBA00023170"/>
    </source>
</evidence>
<evidence type="ECO:0000256" key="5">
    <source>
        <dbReference type="ARBA" id="ARBA00023319"/>
    </source>
</evidence>
<keyword evidence="3" id="KW-1015">Disulfide bond</keyword>
<keyword evidence="4" id="KW-0675">Receptor</keyword>
<dbReference type="GeneTree" id="ENSGT00940000154542"/>
<name>A0A8C6GD67_MUSSI</name>
<dbReference type="PANTHER" id="PTHR23268:SF19">
    <property type="entry name" value="T CELL RECEPTOR BETA VARIABLE 6-2-RELATED"/>
    <property type="match status" value="1"/>
</dbReference>
<keyword evidence="2" id="KW-1064">Adaptive immunity</keyword>
<dbReference type="GO" id="GO:0042101">
    <property type="term" value="C:T cell receptor complex"/>
    <property type="evidence" value="ECO:0007669"/>
    <property type="project" value="UniProtKB-KW"/>
</dbReference>
<evidence type="ECO:0000256" key="2">
    <source>
        <dbReference type="ARBA" id="ARBA00023130"/>
    </source>
</evidence>
<evidence type="ECO:0000256" key="3">
    <source>
        <dbReference type="ARBA" id="ARBA00023157"/>
    </source>
</evidence>
<evidence type="ECO:0000313" key="9">
    <source>
        <dbReference type="Proteomes" id="UP000694415"/>
    </source>
</evidence>
<dbReference type="PANTHER" id="PTHR23268">
    <property type="entry name" value="T-CELL RECEPTOR BETA CHAIN"/>
    <property type="match status" value="1"/>
</dbReference>
<dbReference type="Proteomes" id="UP000694415">
    <property type="component" value="Unplaced"/>
</dbReference>
<proteinExistence type="predicted"/>
<dbReference type="GO" id="GO:0002250">
    <property type="term" value="P:adaptive immune response"/>
    <property type="evidence" value="ECO:0007669"/>
    <property type="project" value="UniProtKB-KW"/>
</dbReference>
<sequence length="123" mass="13994">MTTSEMFPNYDYLFTGPVSAGIIQTPKSLILKAGQHATTKCTQDMKHDSMLWYRQDPWLELRVIYYSYDAGIIDKEEVSKGYNVSRSCTEDFTFTVELASPSQTSVYFGASSYTTELWGCLHT</sequence>
<dbReference type="InterPro" id="IPR050413">
    <property type="entry name" value="TCR_beta_variable"/>
</dbReference>
<protein>
    <recommendedName>
        <fullName evidence="10">Immunoglobulin V-set domain-containing protein</fullName>
    </recommendedName>
</protein>
<keyword evidence="1" id="KW-0391">Immunity</keyword>
<dbReference type="InterPro" id="IPR013783">
    <property type="entry name" value="Ig-like_fold"/>
</dbReference>
<dbReference type="AlphaFoldDB" id="A0A8C6GD67"/>
<evidence type="ECO:0000256" key="6">
    <source>
        <dbReference type="ARBA" id="ARBA00038651"/>
    </source>
</evidence>
<keyword evidence="7" id="KW-1279">T cell receptor</keyword>
<dbReference type="Ensembl" id="ENSMSIT00000005464.1">
    <property type="protein sequence ID" value="ENSMSIP00000004313.1"/>
    <property type="gene ID" value="ENSMSIG00000003947.1"/>
</dbReference>
<evidence type="ECO:0000313" key="8">
    <source>
        <dbReference type="Ensembl" id="ENSMSIP00000004313.1"/>
    </source>
</evidence>
<dbReference type="InterPro" id="IPR036179">
    <property type="entry name" value="Ig-like_dom_sf"/>
</dbReference>
<comment type="subunit">
    <text evidence="6">Alpha-beta TR is a heterodimer composed of an alpha and beta chain; disulfide-linked. The alpha-beta TR is associated with the transmembrane signaling CD3 coreceptor proteins to form the TR-CD3 (TcR or TCR). The assembly of alpha-beta TR heterodimers with CD3 occurs in the endoplasmic reticulum where a single alpha-beta TR heterodimer associates with one CD3D-CD3E heterodimer, one CD3G-CD3E heterodimer and one CD247 homodimer forming a stable octameric structure. CD3D-CD3E and CD3G-CD3E heterodimers preferentially associate with TR alpha and TR beta chains, respectively. The association of the CD247 homodimer is the last step of TcR assembly in the endoplasmic reticulum and is required for transport to the cell surface.</text>
</comment>
<evidence type="ECO:0000256" key="1">
    <source>
        <dbReference type="ARBA" id="ARBA00022859"/>
    </source>
</evidence>
<evidence type="ECO:0008006" key="10">
    <source>
        <dbReference type="Google" id="ProtNLM"/>
    </source>
</evidence>
<keyword evidence="9" id="KW-1185">Reference proteome</keyword>
<dbReference type="GO" id="GO:0007166">
    <property type="term" value="P:cell surface receptor signaling pathway"/>
    <property type="evidence" value="ECO:0007669"/>
    <property type="project" value="TreeGrafter"/>
</dbReference>
<organism evidence="8 9">
    <name type="scientific">Mus spicilegus</name>
    <name type="common">Mound-building mouse</name>
    <dbReference type="NCBI Taxonomy" id="10103"/>
    <lineage>
        <taxon>Eukaryota</taxon>
        <taxon>Metazoa</taxon>
        <taxon>Chordata</taxon>
        <taxon>Craniata</taxon>
        <taxon>Vertebrata</taxon>
        <taxon>Euteleostomi</taxon>
        <taxon>Mammalia</taxon>
        <taxon>Eutheria</taxon>
        <taxon>Euarchontoglires</taxon>
        <taxon>Glires</taxon>
        <taxon>Rodentia</taxon>
        <taxon>Myomorpha</taxon>
        <taxon>Muroidea</taxon>
        <taxon>Muridae</taxon>
        <taxon>Murinae</taxon>
        <taxon>Mus</taxon>
        <taxon>Mus</taxon>
    </lineage>
</organism>
<reference evidence="8" key="1">
    <citation type="submission" date="2025-08" db="UniProtKB">
        <authorList>
            <consortium name="Ensembl"/>
        </authorList>
    </citation>
    <scope>IDENTIFICATION</scope>
</reference>